<keyword evidence="5" id="KW-0690">Ribosome biogenesis</keyword>
<evidence type="ECO:0000256" key="2">
    <source>
        <dbReference type="ARBA" id="ARBA00004604"/>
    </source>
</evidence>
<dbReference type="InterPro" id="IPR007109">
    <property type="entry name" value="Brix"/>
</dbReference>
<dbReference type="GO" id="GO:0006364">
    <property type="term" value="P:rRNA processing"/>
    <property type="evidence" value="ECO:0007669"/>
    <property type="project" value="InterPro"/>
</dbReference>
<organism evidence="10">
    <name type="scientific">Xenopsylla cheopis</name>
    <name type="common">Oriental rat flea</name>
    <name type="synonym">Pulex cheopis</name>
    <dbReference type="NCBI Taxonomy" id="163159"/>
    <lineage>
        <taxon>Eukaryota</taxon>
        <taxon>Metazoa</taxon>
        <taxon>Ecdysozoa</taxon>
        <taxon>Arthropoda</taxon>
        <taxon>Hexapoda</taxon>
        <taxon>Insecta</taxon>
        <taxon>Pterygota</taxon>
        <taxon>Neoptera</taxon>
        <taxon>Endopterygota</taxon>
        <taxon>Siphonaptera</taxon>
        <taxon>Pulicidae</taxon>
        <taxon>Xenopsyllinae</taxon>
        <taxon>Xenopsylla</taxon>
    </lineage>
</organism>
<evidence type="ECO:0000259" key="9">
    <source>
        <dbReference type="PROSITE" id="PS50833"/>
    </source>
</evidence>
<dbReference type="GO" id="GO:0005730">
    <property type="term" value="C:nucleolus"/>
    <property type="evidence" value="ECO:0007669"/>
    <property type="project" value="UniProtKB-SubCell"/>
</dbReference>
<evidence type="ECO:0000256" key="3">
    <source>
        <dbReference type="ARBA" id="ARBA00006369"/>
    </source>
</evidence>
<evidence type="ECO:0000256" key="7">
    <source>
        <dbReference type="ARBA" id="ARBA00080845"/>
    </source>
</evidence>
<evidence type="ECO:0000256" key="4">
    <source>
        <dbReference type="ARBA" id="ARBA00020522"/>
    </source>
</evidence>
<comment type="similarity">
    <text evidence="3">Belongs to the BRX1 family.</text>
</comment>
<accession>A0A6M2DF97</accession>
<evidence type="ECO:0000313" key="10">
    <source>
        <dbReference type="EMBL" id="NOV44909.1"/>
    </source>
</evidence>
<dbReference type="FunFam" id="3.40.50.10480:FF:000003">
    <property type="entry name" value="Ribosome biogenesis protein BRX1"/>
    <property type="match status" value="1"/>
</dbReference>
<dbReference type="EMBL" id="GIIL01001183">
    <property type="protein sequence ID" value="NOV44909.1"/>
    <property type="molecule type" value="Transcribed_RNA"/>
</dbReference>
<evidence type="ECO:0000256" key="5">
    <source>
        <dbReference type="ARBA" id="ARBA00022517"/>
    </source>
</evidence>
<name>A0A6M2DF97_XENCH</name>
<dbReference type="GO" id="GO:0000027">
    <property type="term" value="P:ribosomal large subunit assembly"/>
    <property type="evidence" value="ECO:0007669"/>
    <property type="project" value="TreeGrafter"/>
</dbReference>
<evidence type="ECO:0000256" key="6">
    <source>
        <dbReference type="ARBA" id="ARBA00023242"/>
    </source>
</evidence>
<sequence>MVKIKKNKIKPQTAVEMPEEIVPPPKKRSSEDPVPQKTKWINKQRVLVFASRGINYRHRHLMEDLKKLMPHHKAESKMERSKTLFIVNEICEGKNCNKALLFEGRRKSDLYMWLSNIQGGPCVKFLIENVYTMDEMKLTGNCLRGSRPLLSFSPAFAKEAHYQLMKELLTQIFGVPNQHPKSQPFFDRVYNFSVMDNRIWFRHYQILSEDGALVEIGPRFIMNPVKIFGGSFGGVTLWENPHYLSPAKYRQVLKKQASNKYINRVEQKAAYEARRSTTSYNLNDLNDIFAGDIKEAARKITENKNISELNEEAETQQPLISKIKKSPKKKEKTIVETLGENEETGKFVKLKRSRTGITNIINKKSKLSKNIVKAKTKKIKVKFASNKINDNKR</sequence>
<dbReference type="GO" id="GO:0019843">
    <property type="term" value="F:rRNA binding"/>
    <property type="evidence" value="ECO:0007669"/>
    <property type="project" value="InterPro"/>
</dbReference>
<keyword evidence="6" id="KW-0539">Nucleus</keyword>
<dbReference type="AlphaFoldDB" id="A0A6M2DF97"/>
<reference evidence="10" key="1">
    <citation type="submission" date="2020-03" db="EMBL/GenBank/DDBJ databases">
        <title>Transcriptomic Profiling of the Digestive Tract of the Rat Flea, Xenopsylla cheopis, Following Blood Feeding and Infection with Yersinia pestis.</title>
        <authorList>
            <person name="Bland D.M."/>
            <person name="Martens C.A."/>
            <person name="Virtaneva K."/>
            <person name="Kanakabandi K."/>
            <person name="Long D."/>
            <person name="Rosenke R."/>
            <person name="Saturday G.A."/>
            <person name="Hoyt F.H."/>
            <person name="Bruno D.P."/>
            <person name="Ribeiro J.M.C."/>
            <person name="Hinnebusch J."/>
        </authorList>
    </citation>
    <scope>NUCLEOTIDE SEQUENCE</scope>
</reference>
<dbReference type="SMART" id="SM00879">
    <property type="entry name" value="Brix"/>
    <property type="match status" value="1"/>
</dbReference>
<evidence type="ECO:0000256" key="1">
    <source>
        <dbReference type="ARBA" id="ARBA00003439"/>
    </source>
</evidence>
<comment type="function">
    <text evidence="1">Required for biogenesis of the 60S ribosomal subunit.</text>
</comment>
<comment type="subcellular location">
    <subcellularLocation>
        <location evidence="2">Nucleus</location>
        <location evidence="2">Nucleolus</location>
    </subcellularLocation>
</comment>
<feature type="domain" description="Brix" evidence="9">
    <location>
        <begin position="44"/>
        <end position="233"/>
    </location>
</feature>
<dbReference type="PROSITE" id="PS50833">
    <property type="entry name" value="BRIX"/>
    <property type="match status" value="1"/>
</dbReference>
<dbReference type="SUPFAM" id="SSF52954">
    <property type="entry name" value="Class II aaRS ABD-related"/>
    <property type="match status" value="1"/>
</dbReference>
<dbReference type="Pfam" id="PF04427">
    <property type="entry name" value="Brix"/>
    <property type="match status" value="1"/>
</dbReference>
<proteinExistence type="inferred from homology"/>
<protein>
    <recommendedName>
        <fullName evidence="4">Ribosome biogenesis protein BRX1 homolog</fullName>
    </recommendedName>
    <alternativeName>
        <fullName evidence="7">Brix domain-containing protein 2 homolog</fullName>
    </alternativeName>
</protein>
<evidence type="ECO:0000256" key="8">
    <source>
        <dbReference type="SAM" id="MobiDB-lite"/>
    </source>
</evidence>
<dbReference type="PANTHER" id="PTHR13634">
    <property type="entry name" value="RIBOSOME BIOGENESIS PROTEIN BRIX"/>
    <property type="match status" value="1"/>
</dbReference>
<dbReference type="PANTHER" id="PTHR13634:SF0">
    <property type="entry name" value="RIBOSOME BIOGENESIS PROTEIN BRX1 HOMOLOG"/>
    <property type="match status" value="1"/>
</dbReference>
<dbReference type="InterPro" id="IPR026532">
    <property type="entry name" value="BRX1"/>
</dbReference>
<feature type="region of interest" description="Disordered" evidence="8">
    <location>
        <begin position="1"/>
        <end position="36"/>
    </location>
</feature>